<gene>
    <name evidence="4" type="ORF">KL86DYS2_11230</name>
</gene>
<dbReference type="InterPro" id="IPR011250">
    <property type="entry name" value="OMP/PagP_B-barrel"/>
</dbReference>
<evidence type="ECO:0000259" key="3">
    <source>
        <dbReference type="Pfam" id="PF13505"/>
    </source>
</evidence>
<dbReference type="InterPro" id="IPR027385">
    <property type="entry name" value="Beta-barrel_OMP"/>
</dbReference>
<sequence length="216" mass="24869">MKNIISLLSLLVTFLFASAQEGHKLNAGIDMSWGMHYFNSEKNNPTAVGGSIGYEYDFIFFFGVEAGFRFGGFNQKVGYTDPNIGQGGIGETNGDFKDIYRGTYWAPYIAPKLYFPIGYDDKRDRAQYLYLENRLSYTRMNLNLDKITNMEGSAHKYRLQYEIRAGYQFPVTERWAINCWLGYNTFDFSKIKPEAIKFKNSTPIQIGIGFNYIIKQ</sequence>
<dbReference type="RefSeq" id="WP_296948260.1">
    <property type="nucleotide sequence ID" value="NZ_LT599021.1"/>
</dbReference>
<accession>A0A212JCN7</accession>
<dbReference type="Pfam" id="PF13505">
    <property type="entry name" value="OMP_b-brl"/>
    <property type="match status" value="1"/>
</dbReference>
<evidence type="ECO:0000256" key="1">
    <source>
        <dbReference type="ARBA" id="ARBA00022729"/>
    </source>
</evidence>
<feature type="domain" description="Outer membrane protein beta-barrel" evidence="3">
    <location>
        <begin position="8"/>
        <end position="210"/>
    </location>
</feature>
<protein>
    <recommendedName>
        <fullName evidence="3">Outer membrane protein beta-barrel domain-containing protein</fullName>
    </recommendedName>
</protein>
<feature type="chain" id="PRO_5012600632" description="Outer membrane protein beta-barrel domain-containing protein" evidence="2">
    <location>
        <begin position="20"/>
        <end position="216"/>
    </location>
</feature>
<evidence type="ECO:0000256" key="2">
    <source>
        <dbReference type="SAM" id="SignalP"/>
    </source>
</evidence>
<proteinExistence type="predicted"/>
<dbReference type="EMBL" id="FLUL01000001">
    <property type="protein sequence ID" value="SBV97201.1"/>
    <property type="molecule type" value="Genomic_DNA"/>
</dbReference>
<reference evidence="4" key="1">
    <citation type="submission" date="2016-04" db="EMBL/GenBank/DDBJ databases">
        <authorList>
            <person name="Evans L.H."/>
            <person name="Alamgir A."/>
            <person name="Owens N."/>
            <person name="Weber N.D."/>
            <person name="Virtaneva K."/>
            <person name="Barbian K."/>
            <person name="Babar A."/>
            <person name="Rosenke K."/>
        </authorList>
    </citation>
    <scope>NUCLEOTIDE SEQUENCE</scope>
    <source>
        <strain evidence="4">86-2</strain>
    </source>
</reference>
<keyword evidence="1 2" id="KW-0732">Signal</keyword>
<evidence type="ECO:0000313" key="4">
    <source>
        <dbReference type="EMBL" id="SBV97201.1"/>
    </source>
</evidence>
<dbReference type="SUPFAM" id="SSF56925">
    <property type="entry name" value="OMPA-like"/>
    <property type="match status" value="1"/>
</dbReference>
<dbReference type="AlphaFoldDB" id="A0A212JCN7"/>
<name>A0A212JCN7_9BACT</name>
<dbReference type="Gene3D" id="2.40.160.20">
    <property type="match status" value="1"/>
</dbReference>
<organism evidence="4">
    <name type="scientific">uncultured Dysgonomonas sp</name>
    <dbReference type="NCBI Taxonomy" id="206096"/>
    <lineage>
        <taxon>Bacteria</taxon>
        <taxon>Pseudomonadati</taxon>
        <taxon>Bacteroidota</taxon>
        <taxon>Bacteroidia</taxon>
        <taxon>Bacteroidales</taxon>
        <taxon>Dysgonomonadaceae</taxon>
        <taxon>Dysgonomonas</taxon>
        <taxon>environmental samples</taxon>
    </lineage>
</organism>
<feature type="signal peptide" evidence="2">
    <location>
        <begin position="1"/>
        <end position="19"/>
    </location>
</feature>